<accession>A0A8J2L3G2</accession>
<comment type="caution">
    <text evidence="2">The sequence shown here is derived from an EMBL/GenBank/DDBJ whole genome shotgun (WGS) entry which is preliminary data.</text>
</comment>
<feature type="transmembrane region" description="Helical" evidence="1">
    <location>
        <begin position="170"/>
        <end position="187"/>
    </location>
</feature>
<evidence type="ECO:0000313" key="3">
    <source>
        <dbReference type="Proteomes" id="UP000708208"/>
    </source>
</evidence>
<dbReference type="EMBL" id="CAJVCH010327542">
    <property type="protein sequence ID" value="CAG7786844.1"/>
    <property type="molecule type" value="Genomic_DNA"/>
</dbReference>
<feature type="non-terminal residue" evidence="2">
    <location>
        <position position="193"/>
    </location>
</feature>
<keyword evidence="1" id="KW-1133">Transmembrane helix</keyword>
<feature type="transmembrane region" description="Helical" evidence="1">
    <location>
        <begin position="124"/>
        <end position="149"/>
    </location>
</feature>
<name>A0A8J2L3G2_9HEXA</name>
<feature type="transmembrane region" description="Helical" evidence="1">
    <location>
        <begin position="91"/>
        <end position="112"/>
    </location>
</feature>
<keyword evidence="3" id="KW-1185">Reference proteome</keyword>
<evidence type="ECO:0000313" key="2">
    <source>
        <dbReference type="EMBL" id="CAG7786844.1"/>
    </source>
</evidence>
<dbReference type="AlphaFoldDB" id="A0A8J2L3G2"/>
<organism evidence="2 3">
    <name type="scientific">Allacma fusca</name>
    <dbReference type="NCBI Taxonomy" id="39272"/>
    <lineage>
        <taxon>Eukaryota</taxon>
        <taxon>Metazoa</taxon>
        <taxon>Ecdysozoa</taxon>
        <taxon>Arthropoda</taxon>
        <taxon>Hexapoda</taxon>
        <taxon>Collembola</taxon>
        <taxon>Symphypleona</taxon>
        <taxon>Sminthuridae</taxon>
        <taxon>Allacma</taxon>
    </lineage>
</organism>
<keyword evidence="1" id="KW-0812">Transmembrane</keyword>
<evidence type="ECO:0000256" key="1">
    <source>
        <dbReference type="SAM" id="Phobius"/>
    </source>
</evidence>
<dbReference type="Proteomes" id="UP000708208">
    <property type="component" value="Unassembled WGS sequence"/>
</dbReference>
<keyword evidence="1" id="KW-0472">Membrane</keyword>
<sequence length="193" mass="21422">PYPYHVDFYNQFSCHVEKFDFQNAGNGEKNDLTYLRGYDDYPANVAGSSGTQPGKGNSEVCTPCDEDDNSFTREAYKRLIRRTYKVRRVHGVAMIFGMIALGVVTIHVARYLKETGGGCLLVGWWLWAHFALSHAAKGAVYIGLVLVLCQPGRETTDEAAVDIETKRVQLIWVHKIVGAVAVALLHVECMTGP</sequence>
<protein>
    <submittedName>
        <fullName evidence="2">Uncharacterized protein</fullName>
    </submittedName>
</protein>
<gene>
    <name evidence="2" type="ORF">AFUS01_LOCUS25393</name>
</gene>
<reference evidence="2" key="1">
    <citation type="submission" date="2021-06" db="EMBL/GenBank/DDBJ databases">
        <authorList>
            <person name="Hodson N. C."/>
            <person name="Mongue J. A."/>
            <person name="Jaron S. K."/>
        </authorList>
    </citation>
    <scope>NUCLEOTIDE SEQUENCE</scope>
</reference>
<feature type="non-terminal residue" evidence="2">
    <location>
        <position position="1"/>
    </location>
</feature>
<proteinExistence type="predicted"/>